<name>A0A4Q9KH42_9ACTN</name>
<proteinExistence type="predicted"/>
<dbReference type="AlphaFoldDB" id="A0A4Q9KH42"/>
<evidence type="ECO:0000313" key="1">
    <source>
        <dbReference type="EMBL" id="TBT88645.1"/>
    </source>
</evidence>
<accession>A0A4Q9KH42</accession>
<gene>
    <name evidence="1" type="ORF">ET989_01485</name>
</gene>
<organism evidence="1 2">
    <name type="scientific">Propioniciclava sinopodophylli</name>
    <dbReference type="NCBI Taxonomy" id="1837344"/>
    <lineage>
        <taxon>Bacteria</taxon>
        <taxon>Bacillati</taxon>
        <taxon>Actinomycetota</taxon>
        <taxon>Actinomycetes</taxon>
        <taxon>Propionibacteriales</taxon>
        <taxon>Propionibacteriaceae</taxon>
        <taxon>Propioniciclava</taxon>
    </lineage>
</organism>
<protein>
    <submittedName>
        <fullName evidence="1">Acyl carrier protein</fullName>
    </submittedName>
</protein>
<reference evidence="1 2" key="1">
    <citation type="submission" date="2019-01" db="EMBL/GenBank/DDBJ databases">
        <title>Lactibacter flavus gen. nov., sp. nov., a novel bacterium of the family Propionibacteriaceae isolated from raw milk and dairy products.</title>
        <authorList>
            <person name="Huptas C."/>
            <person name="Wenning M."/>
            <person name="Breitenwieser F."/>
            <person name="Doll E."/>
            <person name="Von Neubeck M."/>
            <person name="Busse H.-J."/>
            <person name="Scherer S."/>
        </authorList>
    </citation>
    <scope>NUCLEOTIDE SEQUENCE [LARGE SCALE GENOMIC DNA]</scope>
    <source>
        <strain evidence="1 2">KCTC 33808</strain>
    </source>
</reference>
<sequence>MVEQVQTRIMDFIVSNYLFGDVSRAPAPDESLLESGIVDSTGILELIQFLESDFALEVKDSETVPDNLGSVANLTRFVLERSPDAEPAV</sequence>
<dbReference type="Gene3D" id="1.10.1200.10">
    <property type="entry name" value="ACP-like"/>
    <property type="match status" value="1"/>
</dbReference>
<keyword evidence="2" id="KW-1185">Reference proteome</keyword>
<comment type="caution">
    <text evidence="1">The sequence shown here is derived from an EMBL/GenBank/DDBJ whole genome shotgun (WGS) entry which is preliminary data.</text>
</comment>
<dbReference type="OrthoDB" id="2625323at2"/>
<dbReference type="Proteomes" id="UP000292373">
    <property type="component" value="Unassembled WGS sequence"/>
</dbReference>
<dbReference type="EMBL" id="SDMQ01000001">
    <property type="protein sequence ID" value="TBT88645.1"/>
    <property type="molecule type" value="Genomic_DNA"/>
</dbReference>
<dbReference type="InterPro" id="IPR036736">
    <property type="entry name" value="ACP-like_sf"/>
</dbReference>
<dbReference type="SUPFAM" id="SSF47336">
    <property type="entry name" value="ACP-like"/>
    <property type="match status" value="1"/>
</dbReference>
<evidence type="ECO:0000313" key="2">
    <source>
        <dbReference type="Proteomes" id="UP000292373"/>
    </source>
</evidence>
<dbReference type="RefSeq" id="WP_131166773.1">
    <property type="nucleotide sequence ID" value="NZ_SDMQ01000001.1"/>
</dbReference>